<dbReference type="AlphaFoldDB" id="A0A8T4IRB3"/>
<keyword evidence="5" id="KW-1185">Reference proteome</keyword>
<reference evidence="4" key="1">
    <citation type="submission" date="2021-04" db="EMBL/GenBank/DDBJ databases">
        <title>Sequencing of actinobacteria type strains.</title>
        <authorList>
            <person name="Nguyen G.-S."/>
            <person name="Wentzel A."/>
        </authorList>
    </citation>
    <scope>NUCLEOTIDE SEQUENCE</scope>
    <source>
        <strain evidence="4">DSM 42095</strain>
    </source>
</reference>
<keyword evidence="1" id="KW-0456">Lyase</keyword>
<dbReference type="InterPro" id="IPR006680">
    <property type="entry name" value="Amidohydro-rel"/>
</dbReference>
<dbReference type="PANTHER" id="PTHR21240:SF28">
    <property type="entry name" value="ISO-OROTATE DECARBOXYLASE (EUROFUNG)"/>
    <property type="match status" value="1"/>
</dbReference>
<comment type="caution">
    <text evidence="4">The sequence shown here is derived from an EMBL/GenBank/DDBJ whole genome shotgun (WGS) entry which is preliminary data.</text>
</comment>
<feature type="region of interest" description="Disordered" evidence="2">
    <location>
        <begin position="405"/>
        <end position="424"/>
    </location>
</feature>
<dbReference type="GO" id="GO:0019748">
    <property type="term" value="P:secondary metabolic process"/>
    <property type="evidence" value="ECO:0007669"/>
    <property type="project" value="TreeGrafter"/>
</dbReference>
<sequence>MTARQNPSGSGDPYPDLDRNRDRNPYLIVSSDCHAGLPTEEYRPYLEARFHREFDDFLGQRDARIEESTRLGIRNEGFARKWFEENEEGLRGGWDAAQRVKELDGDGVAAEVVFPDADAVDSRTAAPFGVGLGLSGDQDPALGMAGAKAHNRWLADFCAQHPERHCGVALLPVTGAVEEVVAEIHRAKESGLGALMIPSMWVDRAPYHDRRYDPVWAAAAETRMPVVTHSGAAPRHEYGDHLGIYVSEVTWWPARPLWFLLWSGAFERHPGLRFGVAESGCWWLPNLLWFMDRLYLGAHGGKKLSPFAELKRPPHEYLDRQVFVCATNTKRRELAQRYEIGVDNILWGSDFPHPEGTWPATRTWLRDTFHDIPVAETRRMLGGAAAEVFGFDTAALAPLAARIGPTPAELGQPEDPEGRAAVEESWRGAREVGRHWLTGHDFPYVGTGPGPAAHVPTAPHRAEEAGS</sequence>
<dbReference type="InterPro" id="IPR032465">
    <property type="entry name" value="ACMSD"/>
</dbReference>
<evidence type="ECO:0000313" key="5">
    <source>
        <dbReference type="Proteomes" id="UP000675554"/>
    </source>
</evidence>
<dbReference type="Gene3D" id="3.20.20.140">
    <property type="entry name" value="Metal-dependent hydrolases"/>
    <property type="match status" value="1"/>
</dbReference>
<accession>A0A8T4IRB3</accession>
<feature type="region of interest" description="Disordered" evidence="2">
    <location>
        <begin position="445"/>
        <end position="467"/>
    </location>
</feature>
<dbReference type="GO" id="GO:0016787">
    <property type="term" value="F:hydrolase activity"/>
    <property type="evidence" value="ECO:0007669"/>
    <property type="project" value="InterPro"/>
</dbReference>
<organism evidence="4 5">
    <name type="scientific">Streptomyces daliensis</name>
    <dbReference type="NCBI Taxonomy" id="299421"/>
    <lineage>
        <taxon>Bacteria</taxon>
        <taxon>Bacillati</taxon>
        <taxon>Actinomycetota</taxon>
        <taxon>Actinomycetes</taxon>
        <taxon>Kitasatosporales</taxon>
        <taxon>Streptomycetaceae</taxon>
        <taxon>Streptomyces</taxon>
    </lineage>
</organism>
<protein>
    <submittedName>
        <fullName evidence="4">Amidohydrolase</fullName>
    </submittedName>
</protein>
<evidence type="ECO:0000259" key="3">
    <source>
        <dbReference type="Pfam" id="PF04909"/>
    </source>
</evidence>
<dbReference type="EMBL" id="JAGSMN010000318">
    <property type="protein sequence ID" value="MBR7674278.1"/>
    <property type="molecule type" value="Genomic_DNA"/>
</dbReference>
<name>A0A8T4IRB3_9ACTN</name>
<dbReference type="GO" id="GO:0016831">
    <property type="term" value="F:carboxy-lyase activity"/>
    <property type="evidence" value="ECO:0007669"/>
    <property type="project" value="InterPro"/>
</dbReference>
<evidence type="ECO:0000256" key="1">
    <source>
        <dbReference type="ARBA" id="ARBA00023239"/>
    </source>
</evidence>
<dbReference type="Proteomes" id="UP000675554">
    <property type="component" value="Unassembled WGS sequence"/>
</dbReference>
<dbReference type="SUPFAM" id="SSF51556">
    <property type="entry name" value="Metallo-dependent hydrolases"/>
    <property type="match status" value="1"/>
</dbReference>
<dbReference type="InterPro" id="IPR032466">
    <property type="entry name" value="Metal_Hydrolase"/>
</dbReference>
<dbReference type="GO" id="GO:0005737">
    <property type="term" value="C:cytoplasm"/>
    <property type="evidence" value="ECO:0007669"/>
    <property type="project" value="TreeGrafter"/>
</dbReference>
<dbReference type="PANTHER" id="PTHR21240">
    <property type="entry name" value="2-AMINO-3-CARBOXYLMUCONATE-6-SEMIALDEHYDE DECARBOXYLASE"/>
    <property type="match status" value="1"/>
</dbReference>
<gene>
    <name evidence="4" type="ORF">KDA82_14880</name>
</gene>
<feature type="domain" description="Amidohydrolase-related" evidence="3">
    <location>
        <begin position="100"/>
        <end position="391"/>
    </location>
</feature>
<dbReference type="Pfam" id="PF04909">
    <property type="entry name" value="Amidohydro_2"/>
    <property type="match status" value="1"/>
</dbReference>
<evidence type="ECO:0000313" key="4">
    <source>
        <dbReference type="EMBL" id="MBR7674278.1"/>
    </source>
</evidence>
<proteinExistence type="predicted"/>
<feature type="region of interest" description="Disordered" evidence="2">
    <location>
        <begin position="1"/>
        <end position="21"/>
    </location>
</feature>
<evidence type="ECO:0000256" key="2">
    <source>
        <dbReference type="SAM" id="MobiDB-lite"/>
    </source>
</evidence>